<dbReference type="PANTHER" id="PTHR10408:SF9">
    <property type="entry name" value="STEROL O-ACYLTRANSFERASE 2-RELATED"/>
    <property type="match status" value="1"/>
</dbReference>
<feature type="transmembrane region" description="Helical" evidence="10">
    <location>
        <begin position="397"/>
        <end position="420"/>
    </location>
</feature>
<evidence type="ECO:0000256" key="8">
    <source>
        <dbReference type="ARBA" id="ARBA00023315"/>
    </source>
</evidence>
<feature type="transmembrane region" description="Helical" evidence="10">
    <location>
        <begin position="207"/>
        <end position="225"/>
    </location>
</feature>
<feature type="transmembrane region" description="Helical" evidence="10">
    <location>
        <begin position="449"/>
        <end position="467"/>
    </location>
</feature>
<accession>A0A2P6MM52</accession>
<evidence type="ECO:0000256" key="2">
    <source>
        <dbReference type="ARBA" id="ARBA00009010"/>
    </source>
</evidence>
<dbReference type="AlphaFoldDB" id="A0A2P6MM52"/>
<evidence type="ECO:0000256" key="6">
    <source>
        <dbReference type="ARBA" id="ARBA00022989"/>
    </source>
</evidence>
<dbReference type="STRING" id="1890364.A0A2P6MM52"/>
<comment type="caution">
    <text evidence="11">The sequence shown here is derived from an EMBL/GenBank/DDBJ whole genome shotgun (WGS) entry which is preliminary data.</text>
</comment>
<keyword evidence="3 11" id="KW-0808">Transferase</keyword>
<feature type="transmembrane region" description="Helical" evidence="10">
    <location>
        <begin position="312"/>
        <end position="335"/>
    </location>
</feature>
<dbReference type="EMBL" id="MDYQ01000812">
    <property type="protein sequence ID" value="PRP72777.1"/>
    <property type="molecule type" value="Genomic_DNA"/>
</dbReference>
<keyword evidence="5" id="KW-0256">Endoplasmic reticulum</keyword>
<proteinExistence type="inferred from homology"/>
<dbReference type="Proteomes" id="UP000241769">
    <property type="component" value="Unassembled WGS sequence"/>
</dbReference>
<feature type="region of interest" description="Disordered" evidence="9">
    <location>
        <begin position="506"/>
        <end position="534"/>
    </location>
</feature>
<protein>
    <submittedName>
        <fullName evidence="11">Putative sterol O-acyltransferase</fullName>
    </submittedName>
</protein>
<name>A0A2P6MM52_9EUKA</name>
<dbReference type="InterPro" id="IPR014371">
    <property type="entry name" value="Oat_ACAT_DAG_ARE"/>
</dbReference>
<comment type="subcellular location">
    <subcellularLocation>
        <location evidence="1">Endoplasmic reticulum membrane</location>
        <topology evidence="1">Multi-pass membrane protein</topology>
    </subcellularLocation>
</comment>
<evidence type="ECO:0000313" key="11">
    <source>
        <dbReference type="EMBL" id="PRP72777.1"/>
    </source>
</evidence>
<keyword evidence="6 10" id="KW-1133">Transmembrane helix</keyword>
<dbReference type="PANTHER" id="PTHR10408">
    <property type="entry name" value="STEROL O-ACYLTRANSFERASE"/>
    <property type="match status" value="1"/>
</dbReference>
<evidence type="ECO:0000256" key="3">
    <source>
        <dbReference type="ARBA" id="ARBA00022679"/>
    </source>
</evidence>
<dbReference type="InterPro" id="IPR004299">
    <property type="entry name" value="MBOAT_fam"/>
</dbReference>
<keyword evidence="4 10" id="KW-0812">Transmembrane</keyword>
<dbReference type="GO" id="GO:0008374">
    <property type="term" value="F:O-acyltransferase activity"/>
    <property type="evidence" value="ECO:0007669"/>
    <property type="project" value="InterPro"/>
</dbReference>
<gene>
    <name evidence="11" type="ORF">PROFUN_07677</name>
</gene>
<evidence type="ECO:0000256" key="5">
    <source>
        <dbReference type="ARBA" id="ARBA00022824"/>
    </source>
</evidence>
<evidence type="ECO:0000256" key="10">
    <source>
        <dbReference type="SAM" id="Phobius"/>
    </source>
</evidence>
<feature type="transmembrane region" description="Helical" evidence="10">
    <location>
        <begin position="179"/>
        <end position="201"/>
    </location>
</feature>
<organism evidence="11 12">
    <name type="scientific">Planoprotostelium fungivorum</name>
    <dbReference type="NCBI Taxonomy" id="1890364"/>
    <lineage>
        <taxon>Eukaryota</taxon>
        <taxon>Amoebozoa</taxon>
        <taxon>Evosea</taxon>
        <taxon>Variosea</taxon>
        <taxon>Cavosteliida</taxon>
        <taxon>Cavosteliaceae</taxon>
        <taxon>Planoprotostelium</taxon>
    </lineage>
</organism>
<keyword evidence="7 10" id="KW-0472">Membrane</keyword>
<evidence type="ECO:0000256" key="4">
    <source>
        <dbReference type="ARBA" id="ARBA00022692"/>
    </source>
</evidence>
<evidence type="ECO:0000256" key="1">
    <source>
        <dbReference type="ARBA" id="ARBA00004477"/>
    </source>
</evidence>
<keyword evidence="8 11" id="KW-0012">Acyltransferase</keyword>
<reference evidence="11 12" key="1">
    <citation type="journal article" date="2018" name="Genome Biol. Evol.">
        <title>Multiple Roots of Fruiting Body Formation in Amoebozoa.</title>
        <authorList>
            <person name="Hillmann F."/>
            <person name="Forbes G."/>
            <person name="Novohradska S."/>
            <person name="Ferling I."/>
            <person name="Riege K."/>
            <person name="Groth M."/>
            <person name="Westermann M."/>
            <person name="Marz M."/>
            <person name="Spaller T."/>
            <person name="Winckler T."/>
            <person name="Schaap P."/>
            <person name="Glockner G."/>
        </authorList>
    </citation>
    <scope>NUCLEOTIDE SEQUENCE [LARGE SCALE GENOMIC DNA]</scope>
    <source>
        <strain evidence="11 12">Jena</strain>
    </source>
</reference>
<dbReference type="InParanoid" id="A0A2P6MM52"/>
<feature type="transmembrane region" description="Helical" evidence="10">
    <location>
        <begin position="479"/>
        <end position="496"/>
    </location>
</feature>
<dbReference type="GO" id="GO:0005789">
    <property type="term" value="C:endoplasmic reticulum membrane"/>
    <property type="evidence" value="ECO:0007669"/>
    <property type="project" value="UniProtKB-SubCell"/>
</dbReference>
<feature type="transmembrane region" description="Helical" evidence="10">
    <location>
        <begin position="278"/>
        <end position="300"/>
    </location>
</feature>
<dbReference type="OrthoDB" id="10039049at2759"/>
<feature type="region of interest" description="Disordered" evidence="9">
    <location>
        <begin position="100"/>
        <end position="125"/>
    </location>
</feature>
<dbReference type="Pfam" id="PF03062">
    <property type="entry name" value="MBOAT"/>
    <property type="match status" value="1"/>
</dbReference>
<evidence type="ECO:0000256" key="9">
    <source>
        <dbReference type="SAM" id="MobiDB-lite"/>
    </source>
</evidence>
<sequence length="667" mass="75685">MFSWAQSYSVTINLGSVTMLRALVSELKIIRSVLFAQTKKSSAELQRELQWVLPELCSAVWVDFVLDTFGNVSSSESQGSGKELRLHPKWPHRRVQSCTHLQRNSQRNTDSNSNNQQWISKSSQNSPKGTLIGLTAAKDWFTSFDMFPAWLALVALAFVSFFLQKAVTTQTLSLTTATVYHAILQITMFVGATIAAIYGAWPLVPTIFYLAETLILSMKIHSYWYTNRELQLNPNASDSTVKWPDNVTLWNFFDFLIVPPLVYEPEYPRTSKFRPTYLISKLLAFIALWTVLHLIASSYLEPGFAQLPETPFVLAVAKLSLPSLLFGVLLFYAVFDAGCNGIAELTRFADREFYQDWWNSTTFGEFARKWNRPVQEWLLRHVYLQTQTRYKVSPRSAMIITFLFSALVHEYFMCVSLRMFRPWLSAAQIAQLPLIMCGGSLKGTRAGNFIFWLSMMTGLPLITIAYAREYYFRERSLHAGFLFIINIITDVSPLYLQDDNLEALNRTHPIEPPTQQEDLKQAEAHPKRKSRNADALPGLGTAILRTPQPRQTLACLHRRDPRKGCSTPARFCHSRDFIICAVDARTYALLPEGILAVHHPAVVGLTPDSSLVTSHRKVRDNSLCSSSKGELTLLVAGDTFLSSLVHFRWGSEEVGSWRDPSEVPKRR</sequence>
<keyword evidence="12" id="KW-1185">Reference proteome</keyword>
<evidence type="ECO:0000313" key="12">
    <source>
        <dbReference type="Proteomes" id="UP000241769"/>
    </source>
</evidence>
<feature type="transmembrane region" description="Helical" evidence="10">
    <location>
        <begin position="147"/>
        <end position="167"/>
    </location>
</feature>
<comment type="similarity">
    <text evidence="2">Belongs to the membrane-bound acyltransferase family. Sterol o-acyltransferase subfamily.</text>
</comment>
<evidence type="ECO:0000256" key="7">
    <source>
        <dbReference type="ARBA" id="ARBA00023136"/>
    </source>
</evidence>